<accession>A0ABX0WQ82</accession>
<evidence type="ECO:0000313" key="3">
    <source>
        <dbReference type="EMBL" id="NJB64232.1"/>
    </source>
</evidence>
<evidence type="ECO:0000259" key="2">
    <source>
        <dbReference type="Pfam" id="PF05232"/>
    </source>
</evidence>
<feature type="domain" description="Chlorhexidine efflux transporter" evidence="2">
    <location>
        <begin position="10"/>
        <end position="72"/>
    </location>
</feature>
<evidence type="ECO:0000313" key="4">
    <source>
        <dbReference type="Proteomes" id="UP000783934"/>
    </source>
</evidence>
<keyword evidence="1" id="KW-0472">Membrane</keyword>
<keyword evidence="1" id="KW-1133">Transmembrane helix</keyword>
<dbReference type="RefSeq" id="WP_167660456.1">
    <property type="nucleotide sequence ID" value="NZ_JAATIZ010000001.1"/>
</dbReference>
<feature type="transmembrane region" description="Helical" evidence="1">
    <location>
        <begin position="45"/>
        <end position="63"/>
    </location>
</feature>
<keyword evidence="1" id="KW-0812">Transmembrane</keyword>
<dbReference type="Pfam" id="PF05232">
    <property type="entry name" value="BTP"/>
    <property type="match status" value="2"/>
</dbReference>
<dbReference type="NCBIfam" id="NF033664">
    <property type="entry name" value="PACE_transport"/>
    <property type="match status" value="1"/>
</dbReference>
<feature type="transmembrane region" description="Helical" evidence="1">
    <location>
        <begin position="114"/>
        <end position="135"/>
    </location>
</feature>
<feature type="domain" description="Chlorhexidine efflux transporter" evidence="2">
    <location>
        <begin position="78"/>
        <end position="140"/>
    </location>
</feature>
<proteinExistence type="predicted"/>
<organism evidence="3 4">
    <name type="scientific">Paenalcaligenes hominis</name>
    <dbReference type="NCBI Taxonomy" id="643674"/>
    <lineage>
        <taxon>Bacteria</taxon>
        <taxon>Pseudomonadati</taxon>
        <taxon>Pseudomonadota</taxon>
        <taxon>Betaproteobacteria</taxon>
        <taxon>Burkholderiales</taxon>
        <taxon>Alcaligenaceae</taxon>
        <taxon>Paenalcaligenes</taxon>
    </lineage>
</organism>
<gene>
    <name evidence="3" type="ORF">GGR41_000453</name>
</gene>
<reference evidence="3 4" key="1">
    <citation type="submission" date="2020-03" db="EMBL/GenBank/DDBJ databases">
        <title>Genomic Encyclopedia of Type Strains, Phase IV (KMG-IV): sequencing the most valuable type-strain genomes for metagenomic binning, comparative biology and taxonomic classification.</title>
        <authorList>
            <person name="Goeker M."/>
        </authorList>
    </citation>
    <scope>NUCLEOTIDE SEQUENCE [LARGE SCALE GENOMIC DNA]</scope>
    <source>
        <strain evidence="3 4">DSM 26613</strain>
    </source>
</reference>
<sequence length="153" mass="17759">MEFALITLSPFKRRLTYVTVFEILAVVFSTLILMNLSNSEAQDSLPVAIMVSATAVIWNYTYNTLFEMWERRHQVMNRSLRLRCFHAIGFEGGLILFCLPIYMLWYGVGVWEAFIMESILLAFFLVYTFLFTLCFDKLFTLPQHSLPNTASKA</sequence>
<dbReference type="Proteomes" id="UP000783934">
    <property type="component" value="Unassembled WGS sequence"/>
</dbReference>
<dbReference type="InterPro" id="IPR007896">
    <property type="entry name" value="BTP_bacteria"/>
</dbReference>
<keyword evidence="4" id="KW-1185">Reference proteome</keyword>
<name>A0ABX0WQ82_9BURK</name>
<comment type="caution">
    <text evidence="3">The sequence shown here is derived from an EMBL/GenBank/DDBJ whole genome shotgun (WGS) entry which is preliminary data.</text>
</comment>
<dbReference type="InterPro" id="IPR058208">
    <property type="entry name" value="PACE"/>
</dbReference>
<protein>
    <submittedName>
        <fullName evidence="3">Membrane protein</fullName>
    </submittedName>
</protein>
<feature type="transmembrane region" description="Helical" evidence="1">
    <location>
        <begin position="84"/>
        <end position="108"/>
    </location>
</feature>
<dbReference type="EMBL" id="JAATIZ010000001">
    <property type="protein sequence ID" value="NJB64232.1"/>
    <property type="molecule type" value="Genomic_DNA"/>
</dbReference>
<feature type="transmembrane region" description="Helical" evidence="1">
    <location>
        <begin position="15"/>
        <end position="33"/>
    </location>
</feature>
<evidence type="ECO:0000256" key="1">
    <source>
        <dbReference type="SAM" id="Phobius"/>
    </source>
</evidence>